<dbReference type="CDD" id="cd08420">
    <property type="entry name" value="PBP2_CysL_like"/>
    <property type="match status" value="1"/>
</dbReference>
<evidence type="ECO:0000256" key="6">
    <source>
        <dbReference type="ARBA" id="ARBA00023163"/>
    </source>
</evidence>
<dbReference type="EMBL" id="JALJOR010000002">
    <property type="protein sequence ID" value="KAK9823685.1"/>
    <property type="molecule type" value="Genomic_DNA"/>
</dbReference>
<keyword evidence="6" id="KW-0804">Transcription</keyword>
<dbReference type="InterPro" id="IPR000847">
    <property type="entry name" value="LysR_HTH_N"/>
</dbReference>
<accession>A0AAW1QR05</accession>
<comment type="similarity">
    <text evidence="2">Belongs to the LysR transcriptional regulatory family.</text>
</comment>
<dbReference type="InterPro" id="IPR036388">
    <property type="entry name" value="WH-like_DNA-bd_sf"/>
</dbReference>
<proteinExistence type="inferred from homology"/>
<evidence type="ECO:0000313" key="8">
    <source>
        <dbReference type="EMBL" id="KAK9823685.1"/>
    </source>
</evidence>
<reference evidence="8 9" key="1">
    <citation type="journal article" date="2024" name="Nat. Commun.">
        <title>Phylogenomics reveals the evolutionary origins of lichenization in chlorophyte algae.</title>
        <authorList>
            <person name="Puginier C."/>
            <person name="Libourel C."/>
            <person name="Otte J."/>
            <person name="Skaloud P."/>
            <person name="Haon M."/>
            <person name="Grisel S."/>
            <person name="Petersen M."/>
            <person name="Berrin J.G."/>
            <person name="Delaux P.M."/>
            <person name="Dal Grande F."/>
            <person name="Keller J."/>
        </authorList>
    </citation>
    <scope>NUCLEOTIDE SEQUENCE [LARGE SCALE GENOMIC DNA]</scope>
    <source>
        <strain evidence="8 9">SAG 2043</strain>
    </source>
</reference>
<comment type="caution">
    <text evidence="8">The sequence shown here is derived from an EMBL/GenBank/DDBJ whole genome shotgun (WGS) entry which is preliminary data.</text>
</comment>
<dbReference type="GO" id="GO:0000976">
    <property type="term" value="F:transcription cis-regulatory region binding"/>
    <property type="evidence" value="ECO:0007669"/>
    <property type="project" value="TreeGrafter"/>
</dbReference>
<dbReference type="Pfam" id="PF03466">
    <property type="entry name" value="LysR_substrate"/>
    <property type="match status" value="2"/>
</dbReference>
<evidence type="ECO:0000256" key="2">
    <source>
        <dbReference type="ARBA" id="ARBA00009437"/>
    </source>
</evidence>
<dbReference type="Pfam" id="PF00126">
    <property type="entry name" value="HTH_1"/>
    <property type="match status" value="2"/>
</dbReference>
<dbReference type="SUPFAM" id="SSF46785">
    <property type="entry name" value="Winged helix' DNA-binding domain"/>
    <property type="match status" value="2"/>
</dbReference>
<evidence type="ECO:0000259" key="7">
    <source>
        <dbReference type="PROSITE" id="PS50931"/>
    </source>
</evidence>
<gene>
    <name evidence="8" type="ORF">WJX72_004627</name>
</gene>
<dbReference type="Gene3D" id="3.40.190.290">
    <property type="match status" value="2"/>
</dbReference>
<protein>
    <recommendedName>
        <fullName evidence="3">Probable RuBisCO transcriptional regulator</fullName>
    </recommendedName>
</protein>
<keyword evidence="5" id="KW-0238">DNA-binding</keyword>
<evidence type="ECO:0000313" key="9">
    <source>
        <dbReference type="Proteomes" id="UP001489004"/>
    </source>
</evidence>
<dbReference type="InterPro" id="IPR005119">
    <property type="entry name" value="LysR_subst-bd"/>
</dbReference>
<organism evidence="8 9">
    <name type="scientific">[Myrmecia] bisecta</name>
    <dbReference type="NCBI Taxonomy" id="41462"/>
    <lineage>
        <taxon>Eukaryota</taxon>
        <taxon>Viridiplantae</taxon>
        <taxon>Chlorophyta</taxon>
        <taxon>core chlorophytes</taxon>
        <taxon>Trebouxiophyceae</taxon>
        <taxon>Trebouxiales</taxon>
        <taxon>Trebouxiaceae</taxon>
        <taxon>Myrmecia</taxon>
    </lineage>
</organism>
<evidence type="ECO:0000256" key="1">
    <source>
        <dbReference type="ARBA" id="ARBA00003782"/>
    </source>
</evidence>
<evidence type="ECO:0000256" key="4">
    <source>
        <dbReference type="ARBA" id="ARBA00023015"/>
    </source>
</evidence>
<dbReference type="PROSITE" id="PS50931">
    <property type="entry name" value="HTH_LYSR"/>
    <property type="match status" value="2"/>
</dbReference>
<feature type="domain" description="HTH lysR-type" evidence="7">
    <location>
        <begin position="1"/>
        <end position="33"/>
    </location>
</feature>
<dbReference type="SUPFAM" id="SSF53850">
    <property type="entry name" value="Periplasmic binding protein-like II"/>
    <property type="match status" value="2"/>
</dbReference>
<evidence type="ECO:0000256" key="3">
    <source>
        <dbReference type="ARBA" id="ARBA00018907"/>
    </source>
</evidence>
<sequence length="700" mass="75230">MDESAELLSTSRSNVTHRLTKLEKELGVQLVTRAKGSKEHRHQLTAAGNLLLRYTDRLLALALDALAAAKDLQEVKTGSMFVGASQTTGVYLMPLLIEQFKQKHPNIVINLQVENTRRCCLSVSRGELDIAVVGGAIPGDLEHILQVTPYKEDEVVIIVPKAHHFTDRSELSKEDLASLKFVSLHKSSTVQGIKNVLEQQGIDWKSLEVVMEVNSVEAIKNAVEVGLGAAFVSKAAVSKEVELGRLHMLGVRGVRLARTLSCVTDPVRYCSKALRAFIREMFGLTVASGSFPCSGQEIGLTPGSAATMASRYPALQGRGPSIADMSDLCWNEDAEECQPVYNSSGPGNSQVFADASSGAGEKVPFSLVQLVVFRTVARTGSLTAAGLALNISQPAISKSLSGLEQVFGGPLVARNARVGPTPLTELGNALQPYCDSMLAVAAEAVRALVDFQTANTGVVTLGASQTVGTYIMPRLIAAFRQRNPQVTVQLQVDKSRRVCDAVASGDVDVAIIGGEVPQELQEKLQVTAYAQDEFVLIVPQQHELAHCGAIDKSELQALTFVSLNQGSTVQAAQESTLRAQGIFWRQLNIDMEFNSTEAIKGAVQCGLGVAFVSTSAIEKELHLGLVHRVDIRGVRLTRTLHLVSNPGREHSLVARKFMADVFAMVPDASGRINRPALVRYATQAARPWGARPVPGRGAPV</sequence>
<dbReference type="Gene3D" id="1.10.10.10">
    <property type="entry name" value="Winged helix-like DNA-binding domain superfamily/Winged helix DNA-binding domain"/>
    <property type="match status" value="2"/>
</dbReference>
<evidence type="ECO:0000256" key="5">
    <source>
        <dbReference type="ARBA" id="ARBA00023125"/>
    </source>
</evidence>
<dbReference type="PRINTS" id="PR00039">
    <property type="entry name" value="HTHLYSR"/>
</dbReference>
<dbReference type="PANTHER" id="PTHR30126">
    <property type="entry name" value="HTH-TYPE TRANSCRIPTIONAL REGULATOR"/>
    <property type="match status" value="1"/>
</dbReference>
<dbReference type="Proteomes" id="UP001489004">
    <property type="component" value="Unassembled WGS sequence"/>
</dbReference>
<dbReference type="GO" id="GO:0003700">
    <property type="term" value="F:DNA-binding transcription factor activity"/>
    <property type="evidence" value="ECO:0007669"/>
    <property type="project" value="InterPro"/>
</dbReference>
<dbReference type="PANTHER" id="PTHR30126:SF39">
    <property type="entry name" value="HTH-TYPE TRANSCRIPTIONAL REGULATOR CYSL"/>
    <property type="match status" value="1"/>
</dbReference>
<keyword evidence="4" id="KW-0805">Transcription regulation</keyword>
<keyword evidence="9" id="KW-1185">Reference proteome</keyword>
<dbReference type="InterPro" id="IPR036390">
    <property type="entry name" value="WH_DNA-bd_sf"/>
</dbReference>
<comment type="function">
    <text evidence="1">Trans-acting transcriptional regulator of RuBisCO genes (rbcL and rbcS) expression.</text>
</comment>
<name>A0AAW1QR05_9CHLO</name>
<dbReference type="AlphaFoldDB" id="A0AAW1QR05"/>
<feature type="domain" description="HTH lysR-type" evidence="7">
    <location>
        <begin position="365"/>
        <end position="421"/>
    </location>
</feature>